<evidence type="ECO:0000256" key="3">
    <source>
        <dbReference type="ARBA" id="ARBA00023082"/>
    </source>
</evidence>
<keyword evidence="4 6" id="KW-0238">DNA-binding</keyword>
<dbReference type="InterPro" id="IPR039425">
    <property type="entry name" value="RNA_pol_sigma-70-like"/>
</dbReference>
<dbReference type="NCBIfam" id="TIGR02937">
    <property type="entry name" value="sigma70-ECF"/>
    <property type="match status" value="1"/>
</dbReference>
<dbReference type="InterPro" id="IPR014284">
    <property type="entry name" value="RNA_pol_sigma-70_dom"/>
</dbReference>
<evidence type="ECO:0000256" key="6">
    <source>
        <dbReference type="RuleBase" id="RU000716"/>
    </source>
</evidence>
<evidence type="ECO:0000313" key="10">
    <source>
        <dbReference type="Proteomes" id="UP001232343"/>
    </source>
</evidence>
<dbReference type="CDD" id="cd06171">
    <property type="entry name" value="Sigma70_r4"/>
    <property type="match status" value="1"/>
</dbReference>
<comment type="caution">
    <text evidence="9">The sequence shown here is derived from an EMBL/GenBank/DDBJ whole genome shotgun (WGS) entry which is preliminary data.</text>
</comment>
<dbReference type="Pfam" id="PF08281">
    <property type="entry name" value="Sigma70_r4_2"/>
    <property type="match status" value="1"/>
</dbReference>
<dbReference type="InterPro" id="IPR013325">
    <property type="entry name" value="RNA_pol_sigma_r2"/>
</dbReference>
<dbReference type="InterPro" id="IPR013249">
    <property type="entry name" value="RNA_pol_sigma70_r4_t2"/>
</dbReference>
<evidence type="ECO:0000256" key="4">
    <source>
        <dbReference type="ARBA" id="ARBA00023125"/>
    </source>
</evidence>
<dbReference type="PANTHER" id="PTHR43133">
    <property type="entry name" value="RNA POLYMERASE ECF-TYPE SIGMA FACTO"/>
    <property type="match status" value="1"/>
</dbReference>
<dbReference type="InterPro" id="IPR000838">
    <property type="entry name" value="RNA_pol_sigma70_ECF_CS"/>
</dbReference>
<dbReference type="Pfam" id="PF04542">
    <property type="entry name" value="Sigma70_r2"/>
    <property type="match status" value="1"/>
</dbReference>
<dbReference type="InterPro" id="IPR013324">
    <property type="entry name" value="RNA_pol_sigma_r3/r4-like"/>
</dbReference>
<dbReference type="RefSeq" id="WP_244681064.1">
    <property type="nucleotide sequence ID" value="NZ_JALIRM010000003.1"/>
</dbReference>
<reference evidence="9 10" key="1">
    <citation type="submission" date="2023-07" db="EMBL/GenBank/DDBJ databases">
        <title>Genomic Encyclopedia of Type Strains, Phase IV (KMG-IV): sequencing the most valuable type-strain genomes for metagenomic binning, comparative biology and taxonomic classification.</title>
        <authorList>
            <person name="Goeker M."/>
        </authorList>
    </citation>
    <scope>NUCLEOTIDE SEQUENCE [LARGE SCALE GENOMIC DNA]</scope>
    <source>
        <strain evidence="9 10">DSM 27848</strain>
    </source>
</reference>
<evidence type="ECO:0000313" key="9">
    <source>
        <dbReference type="EMBL" id="MDQ0345100.1"/>
    </source>
</evidence>
<organism evidence="9 10">
    <name type="scientific">Lederbergia wuyishanensis</name>
    <dbReference type="NCBI Taxonomy" id="1347903"/>
    <lineage>
        <taxon>Bacteria</taxon>
        <taxon>Bacillati</taxon>
        <taxon>Bacillota</taxon>
        <taxon>Bacilli</taxon>
        <taxon>Bacillales</taxon>
        <taxon>Bacillaceae</taxon>
        <taxon>Lederbergia</taxon>
    </lineage>
</organism>
<feature type="domain" description="RNA polymerase sigma factor 70 region 4 type 2" evidence="8">
    <location>
        <begin position="110"/>
        <end position="160"/>
    </location>
</feature>
<dbReference type="PROSITE" id="PS01063">
    <property type="entry name" value="SIGMA70_ECF"/>
    <property type="match status" value="1"/>
</dbReference>
<name>A0ABU0D9U4_9BACI</name>
<sequence>MEDDSSLIGELYDEFHRDVYSFALFFTNNKLDAEDITQDTFIKVLKNMNQMREFSKKKSWILSIARNTAIDFIRKKKRISILHQMMLLHQPQVLADSNHKNIINKENWKELQLALLKLKPHYRSVIILRALHELSVKETAEILDCKETKVRVDLSRAINQLKKEISLQEGWEYDEKRRYPFS</sequence>
<gene>
    <name evidence="9" type="ORF">J2S14_003947</name>
</gene>
<keyword evidence="2 6" id="KW-0805">Transcription regulation</keyword>
<accession>A0ABU0D9U4</accession>
<dbReference type="SUPFAM" id="SSF88659">
    <property type="entry name" value="Sigma3 and sigma4 domains of RNA polymerase sigma factors"/>
    <property type="match status" value="1"/>
</dbReference>
<keyword evidence="5 6" id="KW-0804">Transcription</keyword>
<proteinExistence type="inferred from homology"/>
<dbReference type="InterPro" id="IPR007627">
    <property type="entry name" value="RNA_pol_sigma70_r2"/>
</dbReference>
<comment type="similarity">
    <text evidence="1 6">Belongs to the sigma-70 factor family. ECF subfamily.</text>
</comment>
<dbReference type="Gene3D" id="1.10.1740.10">
    <property type="match status" value="1"/>
</dbReference>
<dbReference type="EMBL" id="JAUSUO010000013">
    <property type="protein sequence ID" value="MDQ0345100.1"/>
    <property type="molecule type" value="Genomic_DNA"/>
</dbReference>
<dbReference type="Gene3D" id="1.10.10.10">
    <property type="entry name" value="Winged helix-like DNA-binding domain superfamily/Winged helix DNA-binding domain"/>
    <property type="match status" value="1"/>
</dbReference>
<evidence type="ECO:0000259" key="7">
    <source>
        <dbReference type="Pfam" id="PF04542"/>
    </source>
</evidence>
<protein>
    <recommendedName>
        <fullName evidence="6">RNA polymerase sigma factor</fullName>
    </recommendedName>
</protein>
<dbReference type="Proteomes" id="UP001232343">
    <property type="component" value="Unassembled WGS sequence"/>
</dbReference>
<evidence type="ECO:0000256" key="2">
    <source>
        <dbReference type="ARBA" id="ARBA00023015"/>
    </source>
</evidence>
<evidence type="ECO:0000259" key="8">
    <source>
        <dbReference type="Pfam" id="PF08281"/>
    </source>
</evidence>
<dbReference type="PANTHER" id="PTHR43133:SF8">
    <property type="entry name" value="RNA POLYMERASE SIGMA FACTOR HI_1459-RELATED"/>
    <property type="match status" value="1"/>
</dbReference>
<evidence type="ECO:0000256" key="5">
    <source>
        <dbReference type="ARBA" id="ARBA00023163"/>
    </source>
</evidence>
<keyword evidence="10" id="KW-1185">Reference proteome</keyword>
<keyword evidence="3 6" id="KW-0731">Sigma factor</keyword>
<evidence type="ECO:0000256" key="1">
    <source>
        <dbReference type="ARBA" id="ARBA00010641"/>
    </source>
</evidence>
<dbReference type="InterPro" id="IPR036388">
    <property type="entry name" value="WH-like_DNA-bd_sf"/>
</dbReference>
<dbReference type="SUPFAM" id="SSF88946">
    <property type="entry name" value="Sigma2 domain of RNA polymerase sigma factors"/>
    <property type="match status" value="1"/>
</dbReference>
<feature type="domain" description="RNA polymerase sigma-70 region 2" evidence="7">
    <location>
        <begin position="11"/>
        <end position="78"/>
    </location>
</feature>